<feature type="region of interest" description="Disordered" evidence="1">
    <location>
        <begin position="1"/>
        <end position="42"/>
    </location>
</feature>
<dbReference type="GeneID" id="87925357"/>
<dbReference type="Proteomes" id="UP001326199">
    <property type="component" value="Unassembled WGS sequence"/>
</dbReference>
<accession>A0ABR0I1Q5</accession>
<proteinExistence type="predicted"/>
<evidence type="ECO:0000313" key="2">
    <source>
        <dbReference type="EMBL" id="KAK4674130.1"/>
    </source>
</evidence>
<dbReference type="RefSeq" id="XP_062771452.1">
    <property type="nucleotide sequence ID" value="XM_062905399.1"/>
</dbReference>
<feature type="compositionally biased region" description="Polar residues" evidence="1">
    <location>
        <begin position="27"/>
        <end position="39"/>
    </location>
</feature>
<evidence type="ECO:0000256" key="1">
    <source>
        <dbReference type="SAM" id="MobiDB-lite"/>
    </source>
</evidence>
<organism evidence="2 3">
    <name type="scientific">Podospora pseudopauciseta</name>
    <dbReference type="NCBI Taxonomy" id="2093780"/>
    <lineage>
        <taxon>Eukaryota</taxon>
        <taxon>Fungi</taxon>
        <taxon>Dikarya</taxon>
        <taxon>Ascomycota</taxon>
        <taxon>Pezizomycotina</taxon>
        <taxon>Sordariomycetes</taxon>
        <taxon>Sordariomycetidae</taxon>
        <taxon>Sordariales</taxon>
        <taxon>Podosporaceae</taxon>
        <taxon>Podospora</taxon>
    </lineage>
</organism>
<name>A0ABR0I1Q5_9PEZI</name>
<sequence length="83" mass="9052">MSANEINGAMWEHRTNPGNPLSPAAWNGSSRQQRTSSGFPSPIPLECENLPFVSQDEEGLNKQNKSGGHLFPPFVTLIPASYL</sequence>
<gene>
    <name evidence="2" type="ORF">QC763_0021170</name>
</gene>
<reference evidence="2 3" key="1">
    <citation type="journal article" date="2023" name="bioRxiv">
        <title>High-quality genome assemblies of four members of thePodospora anserinaspecies complex.</title>
        <authorList>
            <person name="Ament-Velasquez S.L."/>
            <person name="Vogan A.A."/>
            <person name="Wallerman O."/>
            <person name="Hartmann F."/>
            <person name="Gautier V."/>
            <person name="Silar P."/>
            <person name="Giraud T."/>
            <person name="Johannesson H."/>
        </authorList>
    </citation>
    <scope>NUCLEOTIDE SEQUENCE [LARGE SCALE GENOMIC DNA]</scope>
    <source>
        <strain evidence="2 3">CBS 411.78</strain>
    </source>
</reference>
<comment type="caution">
    <text evidence="2">The sequence shown here is derived from an EMBL/GenBank/DDBJ whole genome shotgun (WGS) entry which is preliminary data.</text>
</comment>
<evidence type="ECO:0000313" key="3">
    <source>
        <dbReference type="Proteomes" id="UP001326199"/>
    </source>
</evidence>
<dbReference type="EMBL" id="JAFFHB010000001">
    <property type="protein sequence ID" value="KAK4674130.1"/>
    <property type="molecule type" value="Genomic_DNA"/>
</dbReference>
<keyword evidence="3" id="KW-1185">Reference proteome</keyword>
<protein>
    <submittedName>
        <fullName evidence="2">Uncharacterized protein</fullName>
    </submittedName>
</protein>